<sequence length="173" mass="20698">MNFFFTCNAQKKHEKVNTKFNESYSLSRKKFHGKLDSEQLIQIRTLIVNELKVEIDEKKSVLINFYQYGKNCYEYGLIEKDAQTVIDNSINISSRMSKKYDATDFFVFTEESLNKERFEKRKNFIQDSGFFDQTVFNLKENCRAFFILKPNGEFLKYYGSDYFTEVENFLKKK</sequence>
<organism evidence="1 2">
    <name type="scientific">Chryseobacterium formosense</name>
    <dbReference type="NCBI Taxonomy" id="236814"/>
    <lineage>
        <taxon>Bacteria</taxon>
        <taxon>Pseudomonadati</taxon>
        <taxon>Bacteroidota</taxon>
        <taxon>Flavobacteriia</taxon>
        <taxon>Flavobacteriales</taxon>
        <taxon>Weeksellaceae</taxon>
        <taxon>Chryseobacterium group</taxon>
        <taxon>Chryseobacterium</taxon>
    </lineage>
</organism>
<protein>
    <submittedName>
        <fullName evidence="1">Uncharacterized protein</fullName>
    </submittedName>
</protein>
<dbReference type="Proteomes" id="UP000028713">
    <property type="component" value="Unassembled WGS sequence"/>
</dbReference>
<dbReference type="eggNOG" id="ENOG502ZF1R">
    <property type="taxonomic scope" value="Bacteria"/>
</dbReference>
<dbReference type="EMBL" id="JPRP01000001">
    <property type="protein sequence ID" value="KFF00867.1"/>
    <property type="molecule type" value="Genomic_DNA"/>
</dbReference>
<evidence type="ECO:0000313" key="2">
    <source>
        <dbReference type="Proteomes" id="UP000028713"/>
    </source>
</evidence>
<proteinExistence type="predicted"/>
<gene>
    <name evidence="1" type="ORF">IX39_09690</name>
</gene>
<evidence type="ECO:0000313" key="1">
    <source>
        <dbReference type="EMBL" id="KFF00867.1"/>
    </source>
</evidence>
<accession>A0A085Z8V3</accession>
<reference evidence="1 2" key="1">
    <citation type="submission" date="2014-07" db="EMBL/GenBank/DDBJ databases">
        <title>Genome of Chryseobacterium formosense LMG 24722.</title>
        <authorList>
            <person name="Pipes S.E."/>
            <person name="Stropko S.J."/>
            <person name="Newman J.D."/>
        </authorList>
    </citation>
    <scope>NUCLEOTIDE SEQUENCE [LARGE SCALE GENOMIC DNA]</scope>
    <source>
        <strain evidence="1 2">LMG 24722</strain>
    </source>
</reference>
<dbReference type="STRING" id="236814.IX39_09690"/>
<dbReference type="AlphaFoldDB" id="A0A085Z8V3"/>
<name>A0A085Z8V3_9FLAO</name>
<comment type="caution">
    <text evidence="1">The sequence shown here is derived from an EMBL/GenBank/DDBJ whole genome shotgun (WGS) entry which is preliminary data.</text>
</comment>
<keyword evidence="2" id="KW-1185">Reference proteome</keyword>